<dbReference type="EMBL" id="CADCXU010030076">
    <property type="protein sequence ID" value="CAB0016186.1"/>
    <property type="molecule type" value="Genomic_DNA"/>
</dbReference>
<feature type="non-terminal residue" evidence="2">
    <location>
        <position position="76"/>
    </location>
</feature>
<sequence>MFSFRTGLQAPRRPRPGLRVTRTPASSDPHPLPNPHPGPIGRFQKSSLWTLMDLRRQMETRRLANCPQPKPHQSKQ</sequence>
<organism evidence="2 5">
    <name type="scientific">Nesidiocoris tenuis</name>
    <dbReference type="NCBI Taxonomy" id="355587"/>
    <lineage>
        <taxon>Eukaryota</taxon>
        <taxon>Metazoa</taxon>
        <taxon>Ecdysozoa</taxon>
        <taxon>Arthropoda</taxon>
        <taxon>Hexapoda</taxon>
        <taxon>Insecta</taxon>
        <taxon>Pterygota</taxon>
        <taxon>Neoptera</taxon>
        <taxon>Paraneoptera</taxon>
        <taxon>Hemiptera</taxon>
        <taxon>Heteroptera</taxon>
        <taxon>Panheteroptera</taxon>
        <taxon>Cimicomorpha</taxon>
        <taxon>Miridae</taxon>
        <taxon>Dicyphina</taxon>
        <taxon>Nesidiocoris</taxon>
    </lineage>
</organism>
<proteinExistence type="predicted"/>
<dbReference type="EMBL" id="CADCXU010021425">
    <property type="protein sequence ID" value="CAB0009065.1"/>
    <property type="molecule type" value="Genomic_DNA"/>
</dbReference>
<protein>
    <submittedName>
        <fullName evidence="2">Uncharacterized protein</fullName>
    </submittedName>
</protein>
<dbReference type="EMBL" id="CADCXU010019993">
    <property type="protein sequence ID" value="CAB0008037.1"/>
    <property type="molecule type" value="Genomic_DNA"/>
</dbReference>
<dbReference type="AlphaFoldDB" id="A0A6H5GVG2"/>
<keyword evidence="5" id="KW-1185">Reference proteome</keyword>
<name>A0A6H5GVG2_9HEMI</name>
<evidence type="ECO:0000313" key="5">
    <source>
        <dbReference type="Proteomes" id="UP000479000"/>
    </source>
</evidence>
<accession>A0A6H5GVG2</accession>
<evidence type="ECO:0000313" key="4">
    <source>
        <dbReference type="EMBL" id="CAB0016186.1"/>
    </source>
</evidence>
<evidence type="ECO:0000313" key="3">
    <source>
        <dbReference type="EMBL" id="CAB0009065.1"/>
    </source>
</evidence>
<gene>
    <name evidence="2" type="ORF">NTEN_LOCUS13283</name>
    <name evidence="3" type="ORF">NTEN_LOCUS14246</name>
    <name evidence="4" type="ORF">NTEN_LOCUS20459</name>
</gene>
<evidence type="ECO:0000256" key="1">
    <source>
        <dbReference type="SAM" id="MobiDB-lite"/>
    </source>
</evidence>
<evidence type="ECO:0000313" key="2">
    <source>
        <dbReference type="EMBL" id="CAB0008037.1"/>
    </source>
</evidence>
<feature type="region of interest" description="Disordered" evidence="1">
    <location>
        <begin position="1"/>
        <end position="45"/>
    </location>
</feature>
<reference evidence="2 5" key="1">
    <citation type="submission" date="2020-02" db="EMBL/GenBank/DDBJ databases">
        <authorList>
            <person name="Ferguson B K."/>
        </authorList>
    </citation>
    <scope>NUCLEOTIDE SEQUENCE [LARGE SCALE GENOMIC DNA]</scope>
</reference>
<dbReference type="Proteomes" id="UP000479000">
    <property type="component" value="Unassembled WGS sequence"/>
</dbReference>